<dbReference type="Gene3D" id="3.10.20.30">
    <property type="match status" value="1"/>
</dbReference>
<evidence type="ECO:0000256" key="2">
    <source>
        <dbReference type="ARBA" id="ARBA00022714"/>
    </source>
</evidence>
<dbReference type="SUPFAM" id="SSF52343">
    <property type="entry name" value="Ferredoxin reductase-like, C-terminal NADP-linked domain"/>
    <property type="match status" value="1"/>
</dbReference>
<dbReference type="InterPro" id="IPR050415">
    <property type="entry name" value="MRET"/>
</dbReference>
<dbReference type="InterPro" id="IPR012675">
    <property type="entry name" value="Beta-grasp_dom_sf"/>
</dbReference>
<dbReference type="PROSITE" id="PS51384">
    <property type="entry name" value="FAD_FR"/>
    <property type="match status" value="1"/>
</dbReference>
<dbReference type="EMBL" id="JAFVMH010000004">
    <property type="protein sequence ID" value="MBO1325555.1"/>
    <property type="molecule type" value="Genomic_DNA"/>
</dbReference>
<evidence type="ECO:0000256" key="1">
    <source>
        <dbReference type="ARBA" id="ARBA00022630"/>
    </source>
</evidence>
<accession>A0A939KNC8</accession>
<organism evidence="9 10">
    <name type="scientific">Acetobacter garciniae</name>
    <dbReference type="NCBI Taxonomy" id="2817435"/>
    <lineage>
        <taxon>Bacteria</taxon>
        <taxon>Pseudomonadati</taxon>
        <taxon>Pseudomonadota</taxon>
        <taxon>Alphaproteobacteria</taxon>
        <taxon>Acetobacterales</taxon>
        <taxon>Acetobacteraceae</taxon>
        <taxon>Acetobacter</taxon>
    </lineage>
</organism>
<dbReference type="CDD" id="cd00207">
    <property type="entry name" value="fer2"/>
    <property type="match status" value="1"/>
</dbReference>
<dbReference type="Pfam" id="PF00111">
    <property type="entry name" value="Fer2"/>
    <property type="match status" value="1"/>
</dbReference>
<sequence length="330" mass="33951">MQGQKGGLGVTGTDIAAVIVAARLQAGRVLVIDLCARDGAELPAFEAGAHIDVEIEPGLVRQYSLCSDPAERGHYRIAVLRARPSRGGSETLHARFAAGQEIRVGAPRNLFPLAPGAGPVLLMAGGIGITPLLAMAHVLHRRGQPFTLHYCIRSAGDAAFTADIATLPFGHRVQIHASDKAGRFDAAGALAANPGAQVYSCGPQGFMDHIETSARALGFAPAALHREAFGSASASPHAGADGGFEVVLARSGGRSVQVPPGTSIVGALAQAGISVETVCQQGICGTCLCTVLEGTPDHRDSFLSAEEQAANDQIALCCSRATSARLVLDL</sequence>
<dbReference type="GO" id="GO:0046872">
    <property type="term" value="F:metal ion binding"/>
    <property type="evidence" value="ECO:0007669"/>
    <property type="project" value="UniProtKB-KW"/>
</dbReference>
<keyword evidence="1" id="KW-0285">Flavoprotein</keyword>
<dbReference type="GO" id="GO:0016491">
    <property type="term" value="F:oxidoreductase activity"/>
    <property type="evidence" value="ECO:0007669"/>
    <property type="project" value="UniProtKB-KW"/>
</dbReference>
<dbReference type="PROSITE" id="PS00197">
    <property type="entry name" value="2FE2S_FER_1"/>
    <property type="match status" value="1"/>
</dbReference>
<reference evidence="9" key="1">
    <citation type="submission" date="2021-03" db="EMBL/GenBank/DDBJ databases">
        <title>The complete genome sequence of Acetobacter sp. TBRC 12339.</title>
        <authorList>
            <person name="Charoenyingcharoen P."/>
            <person name="Yukphan P."/>
        </authorList>
    </citation>
    <scope>NUCLEOTIDE SEQUENCE</scope>
    <source>
        <strain evidence="9">TBRC 12339</strain>
    </source>
</reference>
<dbReference type="Proteomes" id="UP000664073">
    <property type="component" value="Unassembled WGS sequence"/>
</dbReference>
<gene>
    <name evidence="9" type="ORF">J2D77_10370</name>
</gene>
<feature type="domain" description="2Fe-2S ferredoxin-type" evidence="7">
    <location>
        <begin position="244"/>
        <end position="330"/>
    </location>
</feature>
<dbReference type="InterPro" id="IPR017927">
    <property type="entry name" value="FAD-bd_FR_type"/>
</dbReference>
<feature type="domain" description="FAD-binding FR-type" evidence="8">
    <location>
        <begin position="12"/>
        <end position="114"/>
    </location>
</feature>
<evidence type="ECO:0000256" key="3">
    <source>
        <dbReference type="ARBA" id="ARBA00022723"/>
    </source>
</evidence>
<dbReference type="InterPro" id="IPR006058">
    <property type="entry name" value="2Fe2S_fd_BS"/>
</dbReference>
<evidence type="ECO:0000259" key="8">
    <source>
        <dbReference type="PROSITE" id="PS51384"/>
    </source>
</evidence>
<dbReference type="PROSITE" id="PS51085">
    <property type="entry name" value="2FE2S_FER_2"/>
    <property type="match status" value="1"/>
</dbReference>
<dbReference type="Gene3D" id="3.40.50.80">
    <property type="entry name" value="Nucleotide-binding domain of ferredoxin-NADP reductase (FNR) module"/>
    <property type="match status" value="1"/>
</dbReference>
<comment type="caution">
    <text evidence="9">The sequence shown here is derived from an EMBL/GenBank/DDBJ whole genome shotgun (WGS) entry which is preliminary data.</text>
</comment>
<dbReference type="GO" id="GO:0051537">
    <property type="term" value="F:2 iron, 2 sulfur cluster binding"/>
    <property type="evidence" value="ECO:0007669"/>
    <property type="project" value="UniProtKB-KW"/>
</dbReference>
<evidence type="ECO:0000313" key="10">
    <source>
        <dbReference type="Proteomes" id="UP000664073"/>
    </source>
</evidence>
<dbReference type="PANTHER" id="PTHR47354:SF1">
    <property type="entry name" value="CARNITINE MONOOXYGENASE REDUCTASE SUBUNIT"/>
    <property type="match status" value="1"/>
</dbReference>
<keyword evidence="2" id="KW-0001">2Fe-2S</keyword>
<dbReference type="Gene3D" id="2.40.30.10">
    <property type="entry name" value="Translation factors"/>
    <property type="match status" value="1"/>
</dbReference>
<protein>
    <submittedName>
        <fullName evidence="9">Oxidoreductase</fullName>
    </submittedName>
</protein>
<dbReference type="PANTHER" id="PTHR47354">
    <property type="entry name" value="NADH OXIDOREDUCTASE HCR"/>
    <property type="match status" value="1"/>
</dbReference>
<keyword evidence="4" id="KW-0560">Oxidoreductase</keyword>
<dbReference type="CDD" id="cd06185">
    <property type="entry name" value="PDR_like"/>
    <property type="match status" value="1"/>
</dbReference>
<dbReference type="InterPro" id="IPR001041">
    <property type="entry name" value="2Fe-2S_ferredoxin-type"/>
</dbReference>
<proteinExistence type="predicted"/>
<dbReference type="AlphaFoldDB" id="A0A939KNC8"/>
<keyword evidence="5" id="KW-0408">Iron</keyword>
<evidence type="ECO:0000256" key="6">
    <source>
        <dbReference type="ARBA" id="ARBA00023014"/>
    </source>
</evidence>
<name>A0A939KNC8_9PROT</name>
<dbReference type="InterPro" id="IPR039261">
    <property type="entry name" value="FNR_nucleotide-bd"/>
</dbReference>
<dbReference type="InterPro" id="IPR036010">
    <property type="entry name" value="2Fe-2S_ferredoxin-like_sf"/>
</dbReference>
<dbReference type="SUPFAM" id="SSF54292">
    <property type="entry name" value="2Fe-2S ferredoxin-like"/>
    <property type="match status" value="1"/>
</dbReference>
<keyword evidence="10" id="KW-1185">Reference proteome</keyword>
<dbReference type="InterPro" id="IPR017938">
    <property type="entry name" value="Riboflavin_synthase-like_b-brl"/>
</dbReference>
<keyword evidence="6" id="KW-0411">Iron-sulfur</keyword>
<evidence type="ECO:0000256" key="5">
    <source>
        <dbReference type="ARBA" id="ARBA00023004"/>
    </source>
</evidence>
<evidence type="ECO:0000313" key="9">
    <source>
        <dbReference type="EMBL" id="MBO1325555.1"/>
    </source>
</evidence>
<keyword evidence="3" id="KW-0479">Metal-binding</keyword>
<dbReference type="SUPFAM" id="SSF63380">
    <property type="entry name" value="Riboflavin synthase domain-like"/>
    <property type="match status" value="1"/>
</dbReference>
<evidence type="ECO:0000259" key="7">
    <source>
        <dbReference type="PROSITE" id="PS51085"/>
    </source>
</evidence>
<evidence type="ECO:0000256" key="4">
    <source>
        <dbReference type="ARBA" id="ARBA00023002"/>
    </source>
</evidence>
<dbReference type="PRINTS" id="PR00409">
    <property type="entry name" value="PHDIOXRDTASE"/>
</dbReference>